<dbReference type="HOGENOM" id="CLU_036959_2_1_1"/>
<dbReference type="PRINTS" id="PR00458">
    <property type="entry name" value="PEROXIDASE"/>
</dbReference>
<comment type="cofactor">
    <cofactor evidence="3">
        <name>heme b</name>
        <dbReference type="ChEBI" id="CHEBI:60344"/>
    </cofactor>
</comment>
<organism evidence="11">
    <name type="scientific">Guillardia theta (strain CCMP2712)</name>
    <name type="common">Cryptophyte</name>
    <dbReference type="NCBI Taxonomy" id="905079"/>
    <lineage>
        <taxon>Eukaryota</taxon>
        <taxon>Cryptophyceae</taxon>
        <taxon>Pyrenomonadales</taxon>
        <taxon>Geminigeraceae</taxon>
        <taxon>Guillardia</taxon>
    </lineage>
</organism>
<dbReference type="GO" id="GO:0000302">
    <property type="term" value="P:response to reactive oxygen species"/>
    <property type="evidence" value="ECO:0007669"/>
    <property type="project" value="TreeGrafter"/>
</dbReference>
<dbReference type="PROSITE" id="PS00435">
    <property type="entry name" value="PEROXIDASE_1"/>
    <property type="match status" value="1"/>
</dbReference>
<reference evidence="12" key="3">
    <citation type="submission" date="2016-03" db="UniProtKB">
        <authorList>
            <consortium name="EnsemblProtists"/>
        </authorList>
    </citation>
    <scope>IDENTIFICATION</scope>
</reference>
<dbReference type="PANTHER" id="PTHR31356">
    <property type="entry name" value="THYLAKOID LUMENAL 29 KDA PROTEIN, CHLOROPLASTIC-RELATED"/>
    <property type="match status" value="1"/>
</dbReference>
<dbReference type="InterPro" id="IPR044831">
    <property type="entry name" value="Ccp1-like"/>
</dbReference>
<sequence>MQKDGSDSRDGRELMEKESCAPLMLRLAWHDAATYRADGGKSDDSDKSTGEWPRCGGVNGSITFAPELDLPCNKGLTLALSLLYELQEKNDLVSVADVIQMAGQVAVEFSGGPKIAMRWGRSTTGVKYLCSDSDRGNPPFASSLSAPEHLRQIFGLMGLSDQEIVVLMGAHTLGRARPSRSGEGAAATCYTRDGPGRCKGGSSWTQEWLKFDNSYFKNLLLTPPADSQLLRLSTDSALAEDPVFREWVEKYAEDQELFFSDYARTHRKMSELGAKFEPQEGIEVDLEEG</sequence>
<keyword evidence="7" id="KW-0560">Oxidoreductase</keyword>
<dbReference type="EnsemblProtists" id="EKX51986">
    <property type="protein sequence ID" value="EKX51986"/>
    <property type="gene ID" value="GUITHDRAFT_65752"/>
</dbReference>
<comment type="cofactor">
    <cofactor evidence="2">
        <name>Ca(2+)</name>
        <dbReference type="ChEBI" id="CHEBI:29108"/>
    </cofactor>
</comment>
<dbReference type="STRING" id="905079.L1JTU2"/>
<evidence type="ECO:0000313" key="12">
    <source>
        <dbReference type="EnsemblProtists" id="EKX51986"/>
    </source>
</evidence>
<evidence type="ECO:0000256" key="7">
    <source>
        <dbReference type="ARBA" id="ARBA00023002"/>
    </source>
</evidence>
<evidence type="ECO:0000256" key="1">
    <source>
        <dbReference type="ARBA" id="ARBA00000189"/>
    </source>
</evidence>
<dbReference type="GeneID" id="17308436"/>
<evidence type="ECO:0000313" key="13">
    <source>
        <dbReference type="Proteomes" id="UP000011087"/>
    </source>
</evidence>
<dbReference type="Gene3D" id="1.10.420.10">
    <property type="entry name" value="Peroxidase, domain 2"/>
    <property type="match status" value="1"/>
</dbReference>
<reference evidence="11 13" key="1">
    <citation type="journal article" date="2012" name="Nature">
        <title>Algal genomes reveal evolutionary mosaicism and the fate of nucleomorphs.</title>
        <authorList>
            <consortium name="DOE Joint Genome Institute"/>
            <person name="Curtis B.A."/>
            <person name="Tanifuji G."/>
            <person name="Burki F."/>
            <person name="Gruber A."/>
            <person name="Irimia M."/>
            <person name="Maruyama S."/>
            <person name="Arias M.C."/>
            <person name="Ball S.G."/>
            <person name="Gile G.H."/>
            <person name="Hirakawa Y."/>
            <person name="Hopkins J.F."/>
            <person name="Kuo A."/>
            <person name="Rensing S.A."/>
            <person name="Schmutz J."/>
            <person name="Symeonidi A."/>
            <person name="Elias M."/>
            <person name="Eveleigh R.J."/>
            <person name="Herman E.K."/>
            <person name="Klute M.J."/>
            <person name="Nakayama T."/>
            <person name="Obornik M."/>
            <person name="Reyes-Prieto A."/>
            <person name="Armbrust E.V."/>
            <person name="Aves S.J."/>
            <person name="Beiko R.G."/>
            <person name="Coutinho P."/>
            <person name="Dacks J.B."/>
            <person name="Durnford D.G."/>
            <person name="Fast N.M."/>
            <person name="Green B.R."/>
            <person name="Grisdale C.J."/>
            <person name="Hempel F."/>
            <person name="Henrissat B."/>
            <person name="Hoppner M.P."/>
            <person name="Ishida K."/>
            <person name="Kim E."/>
            <person name="Koreny L."/>
            <person name="Kroth P.G."/>
            <person name="Liu Y."/>
            <person name="Malik S.B."/>
            <person name="Maier U.G."/>
            <person name="McRose D."/>
            <person name="Mock T."/>
            <person name="Neilson J.A."/>
            <person name="Onodera N.T."/>
            <person name="Poole A.M."/>
            <person name="Pritham E.J."/>
            <person name="Richards T.A."/>
            <person name="Rocap G."/>
            <person name="Roy S.W."/>
            <person name="Sarai C."/>
            <person name="Schaack S."/>
            <person name="Shirato S."/>
            <person name="Slamovits C.H."/>
            <person name="Spencer D.F."/>
            <person name="Suzuki S."/>
            <person name="Worden A.Z."/>
            <person name="Zauner S."/>
            <person name="Barry K."/>
            <person name="Bell C."/>
            <person name="Bharti A.K."/>
            <person name="Crow J.A."/>
            <person name="Grimwood J."/>
            <person name="Kramer R."/>
            <person name="Lindquist E."/>
            <person name="Lucas S."/>
            <person name="Salamov A."/>
            <person name="McFadden G.I."/>
            <person name="Lane C.E."/>
            <person name="Keeling P.J."/>
            <person name="Gray M.W."/>
            <person name="Grigoriev I.V."/>
            <person name="Archibald J.M."/>
        </authorList>
    </citation>
    <scope>NUCLEOTIDE SEQUENCE</scope>
    <source>
        <strain evidence="11 13">CCMP2712</strain>
    </source>
</reference>
<evidence type="ECO:0000256" key="9">
    <source>
        <dbReference type="RuleBase" id="RU004241"/>
    </source>
</evidence>
<dbReference type="InterPro" id="IPR002016">
    <property type="entry name" value="Haem_peroxidase"/>
</dbReference>
<evidence type="ECO:0000256" key="4">
    <source>
        <dbReference type="ARBA" id="ARBA00022559"/>
    </source>
</evidence>
<dbReference type="RefSeq" id="XP_005838966.1">
    <property type="nucleotide sequence ID" value="XM_005838909.1"/>
</dbReference>
<dbReference type="Gene3D" id="1.10.520.10">
    <property type="match status" value="1"/>
</dbReference>
<dbReference type="GO" id="GO:0020037">
    <property type="term" value="F:heme binding"/>
    <property type="evidence" value="ECO:0007669"/>
    <property type="project" value="InterPro"/>
</dbReference>
<evidence type="ECO:0000256" key="8">
    <source>
        <dbReference type="ARBA" id="ARBA00023004"/>
    </source>
</evidence>
<gene>
    <name evidence="11" type="ORF">GUITHDRAFT_65752</name>
</gene>
<dbReference type="GO" id="GO:0140825">
    <property type="term" value="F:lactoperoxidase activity"/>
    <property type="evidence" value="ECO:0007669"/>
    <property type="project" value="UniProtKB-EC"/>
</dbReference>
<dbReference type="InterPro" id="IPR019793">
    <property type="entry name" value="Peroxidases_heam-ligand_BS"/>
</dbReference>
<dbReference type="Pfam" id="PF00141">
    <property type="entry name" value="peroxidase"/>
    <property type="match status" value="1"/>
</dbReference>
<comment type="catalytic activity">
    <reaction evidence="1">
        <text>2 a phenolic donor + H2O2 = 2 a phenolic radical donor + 2 H2O</text>
        <dbReference type="Rhea" id="RHEA:56136"/>
        <dbReference type="ChEBI" id="CHEBI:15377"/>
        <dbReference type="ChEBI" id="CHEBI:16240"/>
        <dbReference type="ChEBI" id="CHEBI:139520"/>
        <dbReference type="ChEBI" id="CHEBI:139521"/>
        <dbReference type="EC" id="1.11.1.7"/>
    </reaction>
</comment>
<evidence type="ECO:0000256" key="3">
    <source>
        <dbReference type="ARBA" id="ARBA00001970"/>
    </source>
</evidence>
<dbReference type="PaxDb" id="55529-EKX51986"/>
<dbReference type="KEGG" id="gtt:GUITHDRAFT_65752"/>
<evidence type="ECO:0000256" key="5">
    <source>
        <dbReference type="ARBA" id="ARBA00022617"/>
    </source>
</evidence>
<dbReference type="PROSITE" id="PS00436">
    <property type="entry name" value="PEROXIDASE_2"/>
    <property type="match status" value="1"/>
</dbReference>
<dbReference type="OrthoDB" id="2859658at2759"/>
<name>L1JTU2_GUITC</name>
<evidence type="ECO:0000259" key="10">
    <source>
        <dbReference type="PROSITE" id="PS50873"/>
    </source>
</evidence>
<dbReference type="AlphaFoldDB" id="L1JTU2"/>
<protein>
    <recommendedName>
        <fullName evidence="10">Plant heme peroxidase family profile domain-containing protein</fullName>
    </recommendedName>
</protein>
<keyword evidence="13" id="KW-1185">Reference proteome</keyword>
<keyword evidence="6" id="KW-0479">Metal-binding</keyword>
<dbReference type="PRINTS" id="PR00461">
    <property type="entry name" value="PLPEROXIDASE"/>
</dbReference>
<dbReference type="SUPFAM" id="SSF48113">
    <property type="entry name" value="Heme-dependent peroxidases"/>
    <property type="match status" value="1"/>
</dbReference>
<comment type="similarity">
    <text evidence="9">Belongs to the peroxidase family.</text>
</comment>
<dbReference type="GO" id="GO:0046872">
    <property type="term" value="F:metal ion binding"/>
    <property type="evidence" value="ECO:0007669"/>
    <property type="project" value="UniProtKB-KW"/>
</dbReference>
<feature type="domain" description="Plant heme peroxidase family profile" evidence="10">
    <location>
        <begin position="21"/>
        <end position="289"/>
    </location>
</feature>
<keyword evidence="5" id="KW-0349">Heme</keyword>
<evidence type="ECO:0000256" key="2">
    <source>
        <dbReference type="ARBA" id="ARBA00001913"/>
    </source>
</evidence>
<dbReference type="eggNOG" id="ENOG502QS7Q">
    <property type="taxonomic scope" value="Eukaryota"/>
</dbReference>
<keyword evidence="8" id="KW-0408">Iron</keyword>
<reference evidence="13" key="2">
    <citation type="submission" date="2012-11" db="EMBL/GenBank/DDBJ databases">
        <authorList>
            <person name="Kuo A."/>
            <person name="Curtis B.A."/>
            <person name="Tanifuji G."/>
            <person name="Burki F."/>
            <person name="Gruber A."/>
            <person name="Irimia M."/>
            <person name="Maruyama S."/>
            <person name="Arias M.C."/>
            <person name="Ball S.G."/>
            <person name="Gile G.H."/>
            <person name="Hirakawa Y."/>
            <person name="Hopkins J.F."/>
            <person name="Rensing S.A."/>
            <person name="Schmutz J."/>
            <person name="Symeonidi A."/>
            <person name="Elias M."/>
            <person name="Eveleigh R.J."/>
            <person name="Herman E.K."/>
            <person name="Klute M.J."/>
            <person name="Nakayama T."/>
            <person name="Obornik M."/>
            <person name="Reyes-Prieto A."/>
            <person name="Armbrust E.V."/>
            <person name="Aves S.J."/>
            <person name="Beiko R.G."/>
            <person name="Coutinho P."/>
            <person name="Dacks J.B."/>
            <person name="Durnford D.G."/>
            <person name="Fast N.M."/>
            <person name="Green B.R."/>
            <person name="Grisdale C."/>
            <person name="Hempe F."/>
            <person name="Henrissat B."/>
            <person name="Hoppner M.P."/>
            <person name="Ishida K.-I."/>
            <person name="Kim E."/>
            <person name="Koreny L."/>
            <person name="Kroth P.G."/>
            <person name="Liu Y."/>
            <person name="Malik S.-B."/>
            <person name="Maier U.G."/>
            <person name="McRose D."/>
            <person name="Mock T."/>
            <person name="Neilson J.A."/>
            <person name="Onodera N.T."/>
            <person name="Poole A.M."/>
            <person name="Pritham E.J."/>
            <person name="Richards T.A."/>
            <person name="Rocap G."/>
            <person name="Roy S.W."/>
            <person name="Sarai C."/>
            <person name="Schaack S."/>
            <person name="Shirato S."/>
            <person name="Slamovits C.H."/>
            <person name="Spencer D.F."/>
            <person name="Suzuki S."/>
            <person name="Worden A.Z."/>
            <person name="Zauner S."/>
            <person name="Barry K."/>
            <person name="Bell C."/>
            <person name="Bharti A.K."/>
            <person name="Crow J.A."/>
            <person name="Grimwood J."/>
            <person name="Kramer R."/>
            <person name="Lindquist E."/>
            <person name="Lucas S."/>
            <person name="Salamov A."/>
            <person name="McFadden G.I."/>
            <person name="Lane C.E."/>
            <person name="Keeling P.J."/>
            <person name="Gray M.W."/>
            <person name="Grigoriev I.V."/>
            <person name="Archibald J.M."/>
        </authorList>
    </citation>
    <scope>NUCLEOTIDE SEQUENCE</scope>
    <source>
        <strain evidence="13">CCMP2712</strain>
    </source>
</reference>
<dbReference type="PROSITE" id="PS50873">
    <property type="entry name" value="PEROXIDASE_4"/>
    <property type="match status" value="1"/>
</dbReference>
<dbReference type="GO" id="GO:0042744">
    <property type="term" value="P:hydrogen peroxide catabolic process"/>
    <property type="evidence" value="ECO:0007669"/>
    <property type="project" value="TreeGrafter"/>
</dbReference>
<dbReference type="InterPro" id="IPR019794">
    <property type="entry name" value="Peroxidases_AS"/>
</dbReference>
<proteinExistence type="inferred from homology"/>
<dbReference type="EMBL" id="JH992974">
    <property type="protein sequence ID" value="EKX51986.1"/>
    <property type="molecule type" value="Genomic_DNA"/>
</dbReference>
<dbReference type="GO" id="GO:0034599">
    <property type="term" value="P:cellular response to oxidative stress"/>
    <property type="evidence" value="ECO:0007669"/>
    <property type="project" value="InterPro"/>
</dbReference>
<dbReference type="Proteomes" id="UP000011087">
    <property type="component" value="Unassembled WGS sequence"/>
</dbReference>
<dbReference type="InterPro" id="IPR010255">
    <property type="entry name" value="Haem_peroxidase_sf"/>
</dbReference>
<dbReference type="OMA" id="HELMMLP"/>
<evidence type="ECO:0000313" key="11">
    <source>
        <dbReference type="EMBL" id="EKX51986.1"/>
    </source>
</evidence>
<dbReference type="PANTHER" id="PTHR31356:SF66">
    <property type="entry name" value="CATALASE-PEROXIDASE"/>
    <property type="match status" value="1"/>
</dbReference>
<dbReference type="InterPro" id="IPR000823">
    <property type="entry name" value="Peroxidase_pln"/>
</dbReference>
<accession>L1JTU2</accession>
<keyword evidence="4" id="KW-0575">Peroxidase</keyword>
<evidence type="ECO:0000256" key="6">
    <source>
        <dbReference type="ARBA" id="ARBA00022723"/>
    </source>
</evidence>